<protein>
    <submittedName>
        <fullName evidence="1">Transposase</fullName>
    </submittedName>
</protein>
<organism evidence="1 2">
    <name type="scientific">Spectribacter hydrogenoxidans</name>
    <dbReference type="NCBI Taxonomy" id="3075608"/>
    <lineage>
        <taxon>Bacteria</taxon>
        <taxon>Pseudomonadati</taxon>
        <taxon>Pseudomonadota</taxon>
        <taxon>Gammaproteobacteria</taxon>
        <taxon>Salinisphaerales</taxon>
        <taxon>Salinisphaeraceae</taxon>
        <taxon>Spectribacter</taxon>
    </lineage>
</organism>
<dbReference type="EMBL" id="JAVRIB010000064">
    <property type="protein sequence ID" value="MDT0636422.1"/>
    <property type="molecule type" value="Genomic_DNA"/>
</dbReference>
<reference evidence="1 2" key="1">
    <citation type="submission" date="2023-09" db="EMBL/GenBank/DDBJ databases">
        <authorList>
            <person name="Rey-Velasco X."/>
        </authorList>
    </citation>
    <scope>NUCLEOTIDE SEQUENCE [LARGE SCALE GENOMIC DNA]</scope>
    <source>
        <strain evidence="1 2">W335</strain>
    </source>
</reference>
<name>A0ABU3C4C1_9GAMM</name>
<feature type="non-terminal residue" evidence="1">
    <location>
        <position position="59"/>
    </location>
</feature>
<dbReference type="Gene3D" id="1.10.10.60">
    <property type="entry name" value="Homeodomain-like"/>
    <property type="match status" value="1"/>
</dbReference>
<dbReference type="SUPFAM" id="SSF48295">
    <property type="entry name" value="TrpR-like"/>
    <property type="match status" value="1"/>
</dbReference>
<keyword evidence="2" id="KW-1185">Reference proteome</keyword>
<dbReference type="InterPro" id="IPR002514">
    <property type="entry name" value="Transposase_8"/>
</dbReference>
<gene>
    <name evidence="1" type="ORF">RM532_15890</name>
</gene>
<evidence type="ECO:0000313" key="1">
    <source>
        <dbReference type="EMBL" id="MDT0636422.1"/>
    </source>
</evidence>
<dbReference type="Pfam" id="PF01527">
    <property type="entry name" value="HTH_Tnp_1"/>
    <property type="match status" value="1"/>
</dbReference>
<accession>A0ABU3C4C1</accession>
<dbReference type="InterPro" id="IPR010921">
    <property type="entry name" value="Trp_repressor/repl_initiator"/>
</dbReference>
<dbReference type="RefSeq" id="WP_311654312.1">
    <property type="nucleotide sequence ID" value="NZ_JAVRIB010000064.1"/>
</dbReference>
<sequence length="59" mass="6667">MSKRRRFSSEFKREAVELTRHPDVSVAQVAHDIGIAANLLSRWRREIDEPGRTAFGGTG</sequence>
<proteinExistence type="predicted"/>
<dbReference type="Proteomes" id="UP001251857">
    <property type="component" value="Unassembled WGS sequence"/>
</dbReference>
<evidence type="ECO:0000313" key="2">
    <source>
        <dbReference type="Proteomes" id="UP001251857"/>
    </source>
</evidence>
<comment type="caution">
    <text evidence="1">The sequence shown here is derived from an EMBL/GenBank/DDBJ whole genome shotgun (WGS) entry which is preliminary data.</text>
</comment>